<dbReference type="CDD" id="cd00064">
    <property type="entry name" value="FU"/>
    <property type="match status" value="1"/>
</dbReference>
<evidence type="ECO:0000256" key="4">
    <source>
        <dbReference type="SAM" id="MobiDB-lite"/>
    </source>
</evidence>
<dbReference type="PANTHER" id="PTHR11319:SF35">
    <property type="entry name" value="OUTER MEMBRANE PROTEIN PMPC-RELATED"/>
    <property type="match status" value="1"/>
</dbReference>
<keyword evidence="5" id="KW-1133">Transmembrane helix</keyword>
<feature type="transmembrane region" description="Helical" evidence="5">
    <location>
        <begin position="1899"/>
        <end position="1919"/>
    </location>
</feature>
<feature type="transmembrane region" description="Helical" evidence="5">
    <location>
        <begin position="2058"/>
        <end position="2079"/>
    </location>
</feature>
<organism evidence="7 8">
    <name type="scientific">Blepharisma stoltei</name>
    <dbReference type="NCBI Taxonomy" id="1481888"/>
    <lineage>
        <taxon>Eukaryota</taxon>
        <taxon>Sar</taxon>
        <taxon>Alveolata</taxon>
        <taxon>Ciliophora</taxon>
        <taxon>Postciliodesmatophora</taxon>
        <taxon>Heterotrichea</taxon>
        <taxon>Heterotrichida</taxon>
        <taxon>Blepharismidae</taxon>
        <taxon>Blepharisma</taxon>
    </lineage>
</organism>
<dbReference type="InterPro" id="IPR011050">
    <property type="entry name" value="Pectin_lyase_fold/virulence"/>
</dbReference>
<feature type="transmembrane region" description="Helical" evidence="5">
    <location>
        <begin position="1948"/>
        <end position="1974"/>
    </location>
</feature>
<comment type="caution">
    <text evidence="7">The sequence shown here is derived from an EMBL/GenBank/DDBJ whole genome shotgun (WGS) entry which is preliminary data.</text>
</comment>
<feature type="transmembrane region" description="Helical" evidence="5">
    <location>
        <begin position="1864"/>
        <end position="1887"/>
    </location>
</feature>
<evidence type="ECO:0000256" key="5">
    <source>
        <dbReference type="SAM" id="Phobius"/>
    </source>
</evidence>
<dbReference type="PANTHER" id="PTHR11319">
    <property type="entry name" value="G PROTEIN-COUPLED RECEPTOR-RELATED"/>
    <property type="match status" value="1"/>
</dbReference>
<reference evidence="7" key="1">
    <citation type="submission" date="2021-09" db="EMBL/GenBank/DDBJ databases">
        <authorList>
            <consortium name="AG Swart"/>
            <person name="Singh M."/>
            <person name="Singh A."/>
            <person name="Seah K."/>
            <person name="Emmerich C."/>
        </authorList>
    </citation>
    <scope>NUCLEOTIDE SEQUENCE</scope>
    <source>
        <strain evidence="7">ATCC30299</strain>
    </source>
</reference>
<dbReference type="Gene3D" id="3.30.300.320">
    <property type="match status" value="1"/>
</dbReference>
<keyword evidence="3" id="KW-0325">Glycoprotein</keyword>
<sequence>MKSNGVCDEVCDNSDCDYDGGDCQECAPGCLMSMLGDGVCNSACNVNDCHYDNYDCGCSEGCGIESYGQCKDSCMNSMCKYDTISETSKCQNSNQILFALHYGLIFKNLVANASPDNCTSSTNCLSTEVLDSSSCHTNCKGAHCIYSWNQCEVITCADQNCLICNTNSLGDCFVCNSNTYQFYGFCLASCPGGHQAVYLIGNYPVCLIPKDYSTKDNPAVYYVTSKTSTDAYEGNGTFNNPFAYLSLALASIYNRHAIIYLLNDGDHYFTCVNTSNPVSTILSDVCDPLSKSFSLENLVIDSYDGSMIAIKKKADHDFFTFKVPSTTTLTIKNVVFNGQDVLSTCPSETNPYCSYCAYITLSSDGHYYSDQRTVVSNYLDSSICNTFHAKSLFSLYLGANLEMKNVNFTDWRMELKTLITSYGANIIFNNVNFDNIRCMWGVTAIQLGQATPEQEKNAVIYFLDCGDANYNCGSFEYTNGVVSRLNNGYEYGVAQFSGFLSADKIRTVKLKNVTFVNNIAYNPSIASTAYSLIKLILYRSIEISQCVFEKNSANFGLIYLEPLALVFRNDVNSNNELIDLLLYHIYIHDTIFKTNYGLYGGILTAIYESQLQKILIENLVMDGNGVESASLISLYNQLYPYSQYITDTNENIYDTNGNFVEATFKKRTFIIKNSIITHNYSGSYTIFYIIHLVNVHMSNITVESNGNTETQNINTVLWNYYVSDNTLYPKTMVSDPASLEFIYLAVFNLVYNYEISESIFKKNDCKIWSPSFFFSYCGNITISSCIFEENIALYSQGICFNTAYTRNIRIINSTFKSNINSYSHGFGPICLDMSLENTLIENTMIYNNSASFSSGIYYRGDSLALNNVTFESNTANSGLGALYFSVFTGLLTRAIDIKNSFFKKNKSGDAKGGAIYISGTSLSQDDINLSITDTEFQYNSAPSGSAIYIENDATLSTNSIVDSCIFAYNTANNKGTIAIFFQLGILKFSNSVFLSNHADLGSGLYFAASEQSSSDKSKIILTSCNFTENSGQNILCSENIAIFSYIESAKCLFQNNEGSAIYLAHGYWQDTNTIIANSTTNAGTVYLALSASADCQLTEFTNNTSTSYAGAFRAEGNSYFYCSKCIFTKNSAEYGGVLYFDQLSYFLIEDSIFNKNFCYKNGAILYIIGSAEYSILKNSLLFYNYAESEGLVYSITSNIQIENCEIHENTASGITPGIYLTLSNATISNSQFKDHEGNSGSFVHLTSDSKLIATNSSFTNGKSSKSGGSIYALSSSVSLTDCLFLKSASLSGNTILAFSTALNISQCQFLNSYSSGSGGVISVFGSKIFIEKSFFENFSYSAIDGLEIETLEIRETSFKNSLGKVGGVISCINTDYVYIDSCIFDNNISIYGGALYFIFTSDIINSQPYEIVSNEFRRCTSSVGGAIFVDNVNIDIKLCKFYENKAISTSKSSETSYESGIGGAIKLGCSYSGNCSFNIFSNDLVRNLAEYEGGAIVWKEVMPQFKNNSYQDNEAIYGKNIASYPVNMDILNTNSDDGLKDLASGQLTIAPLIIALVDHLGSIITTDNSSVSELVSTSQDVFLSGELKVIATEGIFNFSSFVISAKPGSNFSIEIQTNAIDPSKSVKANDGLIYNASIPVNVALRDCVLGEATVGVNCVVCAKEFYSLDPKNNKCLTCPNKAVCYGNYTMAPKPGYWRSGMMSTKFWPCPNKNACIGSDPVNISYKGNCEEGYTGNLCQSCEKWYAKIAKNQCAKCQSLAIITVKAIGICLGYVILCCIIIRISKNSAYKPKLLTSVYIKILINYIQLIAITTTFSLSWPSYVKELFSVQNNASFISNQVFSFDCLLYYYEDFKGDNIIYYQKLFLLAIVPISIPIISATFWFLIYLWKRSFEFFIENLVSTSIVAAFLVYPSIIKYYLSSFNCRELDYGKEWLIDDLNLRCWDCQHILYIAAISSPALLIFGIGMPAIILFLISKNKHRLSSIDVRIKYGFLFIGYKSRSYYWEFVIICRKILIICCSLFLSTVSVNIQALTALLVIVSCLYLHFKIKPYIGDNLNRLEAISISCSAITIYCGMYYLSESLDKFTEFIFFIIIILANLYFIFYWIITAGESYIIKIIQKIPFLKKIINPKIFFREDKANIIGDYELIVSTSHKENLNSQGIPFKKISMMDLFFEKLKGCMTIKEESYYENDSNEDKNEKKSIEEGDLENINIEEKNSEENRREGNFQEESSY</sequence>
<dbReference type="Proteomes" id="UP001162131">
    <property type="component" value="Unassembled WGS sequence"/>
</dbReference>
<feature type="compositionally biased region" description="Basic and acidic residues" evidence="4">
    <location>
        <begin position="2194"/>
        <end position="2204"/>
    </location>
</feature>
<dbReference type="InterPro" id="IPR006626">
    <property type="entry name" value="PbH1"/>
</dbReference>
<feature type="region of interest" description="Disordered" evidence="4">
    <location>
        <begin position="2189"/>
        <end position="2233"/>
    </location>
</feature>
<feature type="transmembrane region" description="Helical" evidence="5">
    <location>
        <begin position="2002"/>
        <end position="2022"/>
    </location>
</feature>
<keyword evidence="5" id="KW-0812">Transmembrane</keyword>
<evidence type="ECO:0000256" key="3">
    <source>
        <dbReference type="ARBA" id="ARBA00023180"/>
    </source>
</evidence>
<evidence type="ECO:0000313" key="7">
    <source>
        <dbReference type="EMBL" id="CAG9322004.1"/>
    </source>
</evidence>
<keyword evidence="1" id="KW-0677">Repeat</keyword>
<dbReference type="SUPFAM" id="SSF51126">
    <property type="entry name" value="Pectin lyase-like"/>
    <property type="match status" value="3"/>
</dbReference>
<dbReference type="InterPro" id="IPR006212">
    <property type="entry name" value="Furin_repeat"/>
</dbReference>
<keyword evidence="8" id="KW-1185">Reference proteome</keyword>
<dbReference type="InterPro" id="IPR000800">
    <property type="entry name" value="Notch_dom"/>
</dbReference>
<feature type="domain" description="LNR" evidence="6">
    <location>
        <begin position="25"/>
        <end position="56"/>
    </location>
</feature>
<dbReference type="Pfam" id="PF00066">
    <property type="entry name" value="Notch"/>
    <property type="match status" value="1"/>
</dbReference>
<feature type="transmembrane region" description="Helical" evidence="5">
    <location>
        <begin position="2028"/>
        <end position="2046"/>
    </location>
</feature>
<proteinExistence type="predicted"/>
<feature type="transmembrane region" description="Helical" evidence="5">
    <location>
        <begin position="1802"/>
        <end position="1822"/>
    </location>
</feature>
<gene>
    <name evidence="7" type="ORF">BSTOLATCC_MIC30386</name>
</gene>
<evidence type="ECO:0000259" key="6">
    <source>
        <dbReference type="Pfam" id="PF00066"/>
    </source>
</evidence>
<evidence type="ECO:0000256" key="2">
    <source>
        <dbReference type="ARBA" id="ARBA00023157"/>
    </source>
</evidence>
<feature type="compositionally biased region" description="Basic and acidic residues" evidence="4">
    <location>
        <begin position="2213"/>
        <end position="2226"/>
    </location>
</feature>
<protein>
    <recommendedName>
        <fullName evidence="6">LNR domain-containing protein</fullName>
    </recommendedName>
</protein>
<dbReference type="SMART" id="SM00710">
    <property type="entry name" value="PbH1"/>
    <property type="match status" value="9"/>
</dbReference>
<keyword evidence="5" id="KW-0472">Membrane</keyword>
<dbReference type="EMBL" id="CAJZBQ010000030">
    <property type="protein sequence ID" value="CAG9322004.1"/>
    <property type="molecule type" value="Genomic_DNA"/>
</dbReference>
<name>A0AAU9JD98_9CILI</name>
<keyword evidence="2" id="KW-1015">Disulfide bond</keyword>
<accession>A0AAU9JD98</accession>
<feature type="transmembrane region" description="Helical" evidence="5">
    <location>
        <begin position="1759"/>
        <end position="1781"/>
    </location>
</feature>
<evidence type="ECO:0000256" key="1">
    <source>
        <dbReference type="ARBA" id="ARBA00022737"/>
    </source>
</evidence>
<evidence type="ECO:0000313" key="8">
    <source>
        <dbReference type="Proteomes" id="UP001162131"/>
    </source>
</evidence>
<feature type="transmembrane region" description="Helical" evidence="5">
    <location>
        <begin position="2085"/>
        <end position="2107"/>
    </location>
</feature>